<dbReference type="Proteomes" id="UP001054945">
    <property type="component" value="Unassembled WGS sequence"/>
</dbReference>
<comment type="caution">
    <text evidence="1">The sequence shown here is derived from an EMBL/GenBank/DDBJ whole genome shotgun (WGS) entry which is preliminary data.</text>
</comment>
<evidence type="ECO:0000313" key="2">
    <source>
        <dbReference type="Proteomes" id="UP001054945"/>
    </source>
</evidence>
<evidence type="ECO:0008006" key="3">
    <source>
        <dbReference type="Google" id="ProtNLM"/>
    </source>
</evidence>
<dbReference type="EMBL" id="BPLR01004258">
    <property type="protein sequence ID" value="GIX93516.1"/>
    <property type="molecule type" value="Genomic_DNA"/>
</dbReference>
<accession>A0AAV4PBH2</accession>
<protein>
    <recommendedName>
        <fullName evidence="3">Ycf15</fullName>
    </recommendedName>
</protein>
<gene>
    <name evidence="1" type="ORF">CEXT_240701</name>
</gene>
<sequence length="113" mass="13431">MAWRLIPSPRIFVIVSTLRMSRYNAQLDLNASTCFIQALHLQRDQLFLYDDRPTYARCAQWYMQQSTRNVNFPVYVLFLMKPQKKNGILYLSNALLRHEENPHGEAQHRFTVN</sequence>
<name>A0AAV4PBH2_CAEEX</name>
<keyword evidence="2" id="KW-1185">Reference proteome</keyword>
<organism evidence="1 2">
    <name type="scientific">Caerostris extrusa</name>
    <name type="common">Bark spider</name>
    <name type="synonym">Caerostris bankana</name>
    <dbReference type="NCBI Taxonomy" id="172846"/>
    <lineage>
        <taxon>Eukaryota</taxon>
        <taxon>Metazoa</taxon>
        <taxon>Ecdysozoa</taxon>
        <taxon>Arthropoda</taxon>
        <taxon>Chelicerata</taxon>
        <taxon>Arachnida</taxon>
        <taxon>Araneae</taxon>
        <taxon>Araneomorphae</taxon>
        <taxon>Entelegynae</taxon>
        <taxon>Araneoidea</taxon>
        <taxon>Araneidae</taxon>
        <taxon>Caerostris</taxon>
    </lineage>
</organism>
<proteinExistence type="predicted"/>
<evidence type="ECO:0000313" key="1">
    <source>
        <dbReference type="EMBL" id="GIX93516.1"/>
    </source>
</evidence>
<dbReference type="AlphaFoldDB" id="A0AAV4PBH2"/>
<reference evidence="1 2" key="1">
    <citation type="submission" date="2021-06" db="EMBL/GenBank/DDBJ databases">
        <title>Caerostris extrusa draft genome.</title>
        <authorList>
            <person name="Kono N."/>
            <person name="Arakawa K."/>
        </authorList>
    </citation>
    <scope>NUCLEOTIDE SEQUENCE [LARGE SCALE GENOMIC DNA]</scope>
</reference>